<dbReference type="InterPro" id="IPR049352">
    <property type="entry name" value="Rost"/>
</dbReference>
<keyword evidence="1" id="KW-1133">Transmembrane helix</keyword>
<dbReference type="PANTHER" id="PTHR12242">
    <property type="entry name" value="OS02G0130600 PROTEIN-RELATED"/>
    <property type="match status" value="1"/>
</dbReference>
<dbReference type="PANTHER" id="PTHR12242:SF1">
    <property type="entry name" value="MYND-TYPE DOMAIN-CONTAINING PROTEIN"/>
    <property type="match status" value="1"/>
</dbReference>
<feature type="transmembrane region" description="Helical" evidence="1">
    <location>
        <begin position="65"/>
        <end position="94"/>
    </location>
</feature>
<evidence type="ECO:0000313" key="2">
    <source>
        <dbReference type="EMBL" id="CAG9796418.1"/>
    </source>
</evidence>
<dbReference type="Proteomes" id="UP001153714">
    <property type="component" value="Chromosome 9"/>
</dbReference>
<keyword evidence="1" id="KW-0472">Membrane</keyword>
<keyword evidence="1" id="KW-0812">Transmembrane</keyword>
<reference evidence="2" key="1">
    <citation type="submission" date="2021-12" db="EMBL/GenBank/DDBJ databases">
        <authorList>
            <person name="King R."/>
        </authorList>
    </citation>
    <scope>NUCLEOTIDE SEQUENCE</scope>
</reference>
<name>A0A9N9RHP6_9NEOP</name>
<evidence type="ECO:0008006" key="4">
    <source>
        <dbReference type="Google" id="ProtNLM"/>
    </source>
</evidence>
<dbReference type="AlphaFoldDB" id="A0A9N9RHP6"/>
<feature type="transmembrane region" description="Helical" evidence="1">
    <location>
        <begin position="220"/>
        <end position="242"/>
    </location>
</feature>
<dbReference type="Pfam" id="PF21534">
    <property type="entry name" value="Rost"/>
    <property type="match status" value="1"/>
</dbReference>
<dbReference type="GO" id="GO:0016020">
    <property type="term" value="C:membrane"/>
    <property type="evidence" value="ECO:0007669"/>
    <property type="project" value="TreeGrafter"/>
</dbReference>
<accession>A0A9N9RHP6</accession>
<feature type="transmembrane region" description="Helical" evidence="1">
    <location>
        <begin position="144"/>
        <end position="165"/>
    </location>
</feature>
<feature type="transmembrane region" description="Helical" evidence="1">
    <location>
        <begin position="172"/>
        <end position="195"/>
    </location>
</feature>
<evidence type="ECO:0000256" key="1">
    <source>
        <dbReference type="SAM" id="Phobius"/>
    </source>
</evidence>
<dbReference type="OrthoDB" id="419711at2759"/>
<sequence>MVKLFRNNLSVSDVWVSSNDKLSDFYASSWQRGESPVPMLVIRLVLAAVATGLLIWSLVEGASPYWLIYLTNWGLLLVTMMTTSGLLVSIIAICAKPDYDDIEVPWYIGVYWFIYNIAVSLALMITALYWILLYNPDNYESRRMFWFDLSTHGFNSCIAIVELLVSRTPLRLLHIYQPLGIGVWYAVFTAIYYAAGGTDSKGEPYIYEVLDWRNGRRSTAIIFISFGGLMVIYIVLCAVTLARDKISTSLVRMTSHDLPPTPPDLMHSRLV</sequence>
<evidence type="ECO:0000313" key="3">
    <source>
        <dbReference type="Proteomes" id="UP001153714"/>
    </source>
</evidence>
<feature type="transmembrane region" description="Helical" evidence="1">
    <location>
        <begin position="40"/>
        <end position="59"/>
    </location>
</feature>
<reference evidence="2" key="2">
    <citation type="submission" date="2022-10" db="EMBL/GenBank/DDBJ databases">
        <authorList>
            <consortium name="ENA_rothamsted_submissions"/>
            <consortium name="culmorum"/>
            <person name="King R."/>
        </authorList>
    </citation>
    <scope>NUCLEOTIDE SEQUENCE</scope>
</reference>
<gene>
    <name evidence="2" type="ORF">DIATSA_LOCUS13611</name>
</gene>
<feature type="transmembrane region" description="Helical" evidence="1">
    <location>
        <begin position="106"/>
        <end position="132"/>
    </location>
</feature>
<organism evidence="2 3">
    <name type="scientific">Diatraea saccharalis</name>
    <name type="common">sugarcane borer</name>
    <dbReference type="NCBI Taxonomy" id="40085"/>
    <lineage>
        <taxon>Eukaryota</taxon>
        <taxon>Metazoa</taxon>
        <taxon>Ecdysozoa</taxon>
        <taxon>Arthropoda</taxon>
        <taxon>Hexapoda</taxon>
        <taxon>Insecta</taxon>
        <taxon>Pterygota</taxon>
        <taxon>Neoptera</taxon>
        <taxon>Endopterygota</taxon>
        <taxon>Lepidoptera</taxon>
        <taxon>Glossata</taxon>
        <taxon>Ditrysia</taxon>
        <taxon>Pyraloidea</taxon>
        <taxon>Crambidae</taxon>
        <taxon>Crambinae</taxon>
        <taxon>Diatraea</taxon>
    </lineage>
</organism>
<proteinExistence type="predicted"/>
<dbReference type="EMBL" id="OU893340">
    <property type="protein sequence ID" value="CAG9796418.1"/>
    <property type="molecule type" value="Genomic_DNA"/>
</dbReference>
<keyword evidence="3" id="KW-1185">Reference proteome</keyword>
<protein>
    <recommendedName>
        <fullName evidence="4">Protein rolling stone-like</fullName>
    </recommendedName>
</protein>